<organism evidence="2 3">
    <name type="scientific">Paenibacillus spongiae</name>
    <dbReference type="NCBI Taxonomy" id="2909671"/>
    <lineage>
        <taxon>Bacteria</taxon>
        <taxon>Bacillati</taxon>
        <taxon>Bacillota</taxon>
        <taxon>Bacilli</taxon>
        <taxon>Bacillales</taxon>
        <taxon>Paenibacillaceae</taxon>
        <taxon>Paenibacillus</taxon>
    </lineage>
</organism>
<dbReference type="EMBL" id="CP091430">
    <property type="protein sequence ID" value="UVI32318.1"/>
    <property type="molecule type" value="Genomic_DNA"/>
</dbReference>
<dbReference type="Proteomes" id="UP001057877">
    <property type="component" value="Chromosome"/>
</dbReference>
<reference evidence="2" key="1">
    <citation type="submission" date="2022-01" db="EMBL/GenBank/DDBJ databases">
        <title>Paenibacillus spongiae sp. nov., isolated from marine sponge.</title>
        <authorList>
            <person name="Li Z."/>
            <person name="Zhang M."/>
        </authorList>
    </citation>
    <scope>NUCLEOTIDE SEQUENCE</scope>
    <source>
        <strain evidence="2">PHS-Z3</strain>
    </source>
</reference>
<proteinExistence type="predicted"/>
<dbReference type="NCBIfam" id="NF033880">
    <property type="entry name" value="Prli42"/>
    <property type="match status" value="1"/>
</dbReference>
<dbReference type="RefSeq" id="WP_258388375.1">
    <property type="nucleotide sequence ID" value="NZ_CP091430.1"/>
</dbReference>
<evidence type="ECO:0000313" key="3">
    <source>
        <dbReference type="Proteomes" id="UP001057877"/>
    </source>
</evidence>
<protein>
    <submittedName>
        <fullName evidence="2">Stressosome-associated protein Prli42</fullName>
    </submittedName>
</protein>
<keyword evidence="1" id="KW-1133">Transmembrane helix</keyword>
<name>A0ABY5SFJ6_9BACL</name>
<keyword evidence="3" id="KW-1185">Reference proteome</keyword>
<evidence type="ECO:0000256" key="1">
    <source>
        <dbReference type="SAM" id="Phobius"/>
    </source>
</evidence>
<dbReference type="InterPro" id="IPR049722">
    <property type="entry name" value="Prli42-like"/>
</dbReference>
<gene>
    <name evidence="2" type="primary">prli42</name>
    <name evidence="2" type="ORF">L1F29_11075</name>
</gene>
<evidence type="ECO:0000313" key="2">
    <source>
        <dbReference type="EMBL" id="UVI32318.1"/>
    </source>
</evidence>
<accession>A0ABY5SFJ6</accession>
<feature type="transmembrane region" description="Helical" evidence="1">
    <location>
        <begin position="9"/>
        <end position="31"/>
    </location>
</feature>
<keyword evidence="1" id="KW-0472">Membrane</keyword>
<sequence length="32" mass="3801">MRMNRIMRIVVWLLIISLLLSTLLIGIGWVFE</sequence>
<keyword evidence="1" id="KW-0812">Transmembrane</keyword>